<dbReference type="AlphaFoldDB" id="A0A368FPD6"/>
<dbReference type="InterPro" id="IPR006020">
    <property type="entry name" value="PTB/PI_dom"/>
</dbReference>
<dbReference type="SUPFAM" id="SSF50729">
    <property type="entry name" value="PH domain-like"/>
    <property type="match status" value="1"/>
</dbReference>
<evidence type="ECO:0000313" key="2">
    <source>
        <dbReference type="EMBL" id="RCN33993.1"/>
    </source>
</evidence>
<gene>
    <name evidence="2" type="ORF">ANCCAN_20170</name>
</gene>
<dbReference type="Proteomes" id="UP000252519">
    <property type="component" value="Unassembled WGS sequence"/>
</dbReference>
<reference evidence="2 3" key="1">
    <citation type="submission" date="2014-10" db="EMBL/GenBank/DDBJ databases">
        <title>Draft genome of the hookworm Ancylostoma caninum.</title>
        <authorList>
            <person name="Mitreva M."/>
        </authorList>
    </citation>
    <scope>NUCLEOTIDE SEQUENCE [LARGE SCALE GENOMIC DNA]</scope>
    <source>
        <strain evidence="2 3">Baltimore</strain>
    </source>
</reference>
<proteinExistence type="predicted"/>
<dbReference type="OrthoDB" id="295078at2759"/>
<dbReference type="EMBL" id="JOJR01000837">
    <property type="protein sequence ID" value="RCN33993.1"/>
    <property type="molecule type" value="Genomic_DNA"/>
</dbReference>
<evidence type="ECO:0000259" key="1">
    <source>
        <dbReference type="PROSITE" id="PS01179"/>
    </source>
</evidence>
<dbReference type="SMART" id="SM00462">
    <property type="entry name" value="PTB"/>
    <property type="match status" value="1"/>
</dbReference>
<comment type="caution">
    <text evidence="2">The sequence shown here is derived from an EMBL/GenBank/DDBJ whole genome shotgun (WGS) entry which is preliminary data.</text>
</comment>
<feature type="non-terminal residue" evidence="2">
    <location>
        <position position="1"/>
    </location>
</feature>
<dbReference type="InterPro" id="IPR011993">
    <property type="entry name" value="PH-like_dom_sf"/>
</dbReference>
<sequence>LQSRGIQNRFIPAIPSTPKKRRSSLKKDFRQTVFENIHYLGCSKIDDPSNEAEMLRLMRFLDEQRTSATVTVSLAVPHSARGIVVLRDSSGGELTSFPVQRIRFCVRGRLDSAQKHCFSISFTHHGTDGEQTHQCHVFRSAQPDTAGRALYCFSQAFSNSGPVSVDGNEKRMDFKFEAYLEIRVRSGRVRFSRVLIESRRSRIRMDGSIDVRGPVFTLMMSSNSHQRKELATNTVLFQRAADVRGFKGDGGG</sequence>
<dbReference type="STRING" id="29170.A0A368FPD6"/>
<keyword evidence="3" id="KW-1185">Reference proteome</keyword>
<accession>A0A368FPD6</accession>
<feature type="domain" description="PID" evidence="1">
    <location>
        <begin position="37"/>
        <end position="158"/>
    </location>
</feature>
<dbReference type="PROSITE" id="PS01179">
    <property type="entry name" value="PID"/>
    <property type="match status" value="1"/>
</dbReference>
<name>A0A368FPD6_ANCCA</name>
<protein>
    <recommendedName>
        <fullName evidence="1">PID domain-containing protein</fullName>
    </recommendedName>
</protein>
<organism evidence="2 3">
    <name type="scientific">Ancylostoma caninum</name>
    <name type="common">Dog hookworm</name>
    <dbReference type="NCBI Taxonomy" id="29170"/>
    <lineage>
        <taxon>Eukaryota</taxon>
        <taxon>Metazoa</taxon>
        <taxon>Ecdysozoa</taxon>
        <taxon>Nematoda</taxon>
        <taxon>Chromadorea</taxon>
        <taxon>Rhabditida</taxon>
        <taxon>Rhabditina</taxon>
        <taxon>Rhabditomorpha</taxon>
        <taxon>Strongyloidea</taxon>
        <taxon>Ancylostomatidae</taxon>
        <taxon>Ancylostomatinae</taxon>
        <taxon>Ancylostoma</taxon>
    </lineage>
</organism>
<evidence type="ECO:0000313" key="3">
    <source>
        <dbReference type="Proteomes" id="UP000252519"/>
    </source>
</evidence>
<dbReference type="Gene3D" id="2.30.29.30">
    <property type="entry name" value="Pleckstrin-homology domain (PH domain)/Phosphotyrosine-binding domain (PTB)"/>
    <property type="match status" value="1"/>
</dbReference>